<dbReference type="Proteomes" id="UP000054988">
    <property type="component" value="Unassembled WGS sequence"/>
</dbReference>
<evidence type="ECO:0000313" key="3">
    <source>
        <dbReference type="Proteomes" id="UP000054988"/>
    </source>
</evidence>
<gene>
    <name evidence="2" type="ORF">WG66_1262</name>
</gene>
<feature type="compositionally biased region" description="Acidic residues" evidence="1">
    <location>
        <begin position="64"/>
        <end position="87"/>
    </location>
</feature>
<dbReference type="AlphaFoldDB" id="A0A0W0GC58"/>
<dbReference type="EMBL" id="LATX01000468">
    <property type="protein sequence ID" value="KTB46161.1"/>
    <property type="molecule type" value="Genomic_DNA"/>
</dbReference>
<proteinExistence type="predicted"/>
<evidence type="ECO:0000256" key="1">
    <source>
        <dbReference type="SAM" id="MobiDB-lite"/>
    </source>
</evidence>
<comment type="caution">
    <text evidence="2">The sequence shown here is derived from an EMBL/GenBank/DDBJ whole genome shotgun (WGS) entry which is preliminary data.</text>
</comment>
<evidence type="ECO:0000313" key="2">
    <source>
        <dbReference type="EMBL" id="KTB46161.1"/>
    </source>
</evidence>
<organism evidence="2 3">
    <name type="scientific">Moniliophthora roreri</name>
    <name type="common">Frosty pod rot fungus</name>
    <name type="synonym">Monilia roreri</name>
    <dbReference type="NCBI Taxonomy" id="221103"/>
    <lineage>
        <taxon>Eukaryota</taxon>
        <taxon>Fungi</taxon>
        <taxon>Dikarya</taxon>
        <taxon>Basidiomycota</taxon>
        <taxon>Agaricomycotina</taxon>
        <taxon>Agaricomycetes</taxon>
        <taxon>Agaricomycetidae</taxon>
        <taxon>Agaricales</taxon>
        <taxon>Marasmiineae</taxon>
        <taxon>Marasmiaceae</taxon>
        <taxon>Moniliophthora</taxon>
    </lineage>
</organism>
<feature type="region of interest" description="Disordered" evidence="1">
    <location>
        <begin position="1"/>
        <end position="104"/>
    </location>
</feature>
<accession>A0A0W0GC58</accession>
<sequence>MVSPTSTPGTDPADVPLIRSRSISKEATPQPVRPSSSPKPPAEQQQSDENPNPRKRKTPPPPTSDDDDADADADEDAEGDADVDMESDNVNNKGPGGAQDSECQSGYIKCGMCHQNVSFRDPKTGQMCLDDWNAHKKEW</sequence>
<reference evidence="2 3" key="1">
    <citation type="submission" date="2015-12" db="EMBL/GenBank/DDBJ databases">
        <title>Draft genome sequence of Moniliophthora roreri, the causal agent of frosty pod rot of cacao.</title>
        <authorList>
            <person name="Aime M.C."/>
            <person name="Diaz-Valderrama J.R."/>
            <person name="Kijpornyongpan T."/>
            <person name="Phillips-Mora W."/>
        </authorList>
    </citation>
    <scope>NUCLEOTIDE SEQUENCE [LARGE SCALE GENOMIC DNA]</scope>
    <source>
        <strain evidence="2 3">MCA 2952</strain>
    </source>
</reference>
<protein>
    <submittedName>
        <fullName evidence="2">Uncharacterized protein</fullName>
    </submittedName>
</protein>
<name>A0A0W0GC58_MONRR</name>